<evidence type="ECO:0000256" key="2">
    <source>
        <dbReference type="ARBA" id="ARBA00022491"/>
    </source>
</evidence>
<dbReference type="SUPFAM" id="SSF57667">
    <property type="entry name" value="beta-beta-alpha zinc fingers"/>
    <property type="match status" value="2"/>
</dbReference>
<evidence type="ECO:0000256" key="8">
    <source>
        <dbReference type="ARBA" id="ARBA00023015"/>
    </source>
</evidence>
<keyword evidence="8" id="KW-0805">Transcription regulation</keyword>
<evidence type="ECO:0000256" key="5">
    <source>
        <dbReference type="ARBA" id="ARBA00022771"/>
    </source>
</evidence>
<keyword evidence="9" id="KW-0804">Transcription</keyword>
<dbReference type="AlphaFoldDB" id="A0A8I6S3A2"/>
<dbReference type="OrthoDB" id="9984614at2759"/>
<evidence type="ECO:0000256" key="6">
    <source>
        <dbReference type="ARBA" id="ARBA00022833"/>
    </source>
</evidence>
<evidence type="ECO:0000256" key="9">
    <source>
        <dbReference type="ARBA" id="ARBA00023163"/>
    </source>
</evidence>
<dbReference type="RefSeq" id="XP_014254968.1">
    <property type="nucleotide sequence ID" value="XM_014399482.2"/>
</dbReference>
<evidence type="ECO:0000256" key="1">
    <source>
        <dbReference type="ARBA" id="ARBA00004123"/>
    </source>
</evidence>
<evidence type="ECO:0000256" key="3">
    <source>
        <dbReference type="ARBA" id="ARBA00022723"/>
    </source>
</evidence>
<dbReference type="Gene3D" id="3.30.160.60">
    <property type="entry name" value="Classic Zinc Finger"/>
    <property type="match status" value="2"/>
</dbReference>
<feature type="compositionally biased region" description="Low complexity" evidence="13">
    <location>
        <begin position="277"/>
        <end position="292"/>
    </location>
</feature>
<organism evidence="15 16">
    <name type="scientific">Cimex lectularius</name>
    <name type="common">Bed bug</name>
    <name type="synonym">Acanthia lectularia</name>
    <dbReference type="NCBI Taxonomy" id="79782"/>
    <lineage>
        <taxon>Eukaryota</taxon>
        <taxon>Metazoa</taxon>
        <taxon>Ecdysozoa</taxon>
        <taxon>Arthropoda</taxon>
        <taxon>Hexapoda</taxon>
        <taxon>Insecta</taxon>
        <taxon>Pterygota</taxon>
        <taxon>Neoptera</taxon>
        <taxon>Paraneoptera</taxon>
        <taxon>Hemiptera</taxon>
        <taxon>Heteroptera</taxon>
        <taxon>Panheteroptera</taxon>
        <taxon>Cimicomorpha</taxon>
        <taxon>Cimicidae</taxon>
        <taxon>Cimex</taxon>
    </lineage>
</organism>
<feature type="region of interest" description="Disordered" evidence="13">
    <location>
        <begin position="117"/>
        <end position="322"/>
    </location>
</feature>
<accession>A0A8I6S3A2</accession>
<keyword evidence="16" id="KW-1185">Reference proteome</keyword>
<dbReference type="InterPro" id="IPR059034">
    <property type="entry name" value="SH3_AEBP2_C"/>
</dbReference>
<dbReference type="GO" id="GO:0006357">
    <property type="term" value="P:regulation of transcription by RNA polymerase II"/>
    <property type="evidence" value="ECO:0007669"/>
    <property type="project" value="TreeGrafter"/>
</dbReference>
<feature type="domain" description="C2H2-type" evidence="14">
    <location>
        <begin position="409"/>
        <end position="438"/>
    </location>
</feature>
<feature type="compositionally biased region" description="Basic and acidic residues" evidence="13">
    <location>
        <begin position="11"/>
        <end position="20"/>
    </location>
</feature>
<evidence type="ECO:0000256" key="13">
    <source>
        <dbReference type="SAM" id="MobiDB-lite"/>
    </source>
</evidence>
<dbReference type="InterPro" id="IPR013087">
    <property type="entry name" value="Znf_C2H2_type"/>
</dbReference>
<keyword evidence="3" id="KW-0479">Metal-binding</keyword>
<feature type="compositionally biased region" description="Polar residues" evidence="13">
    <location>
        <begin position="169"/>
        <end position="187"/>
    </location>
</feature>
<feature type="compositionally biased region" description="Basic and acidic residues" evidence="13">
    <location>
        <begin position="309"/>
        <end position="322"/>
    </location>
</feature>
<evidence type="ECO:0000313" key="16">
    <source>
        <dbReference type="Proteomes" id="UP000494040"/>
    </source>
</evidence>
<protein>
    <recommendedName>
        <fullName evidence="14">C2H2-type domain-containing protein</fullName>
    </recommendedName>
</protein>
<evidence type="ECO:0000256" key="10">
    <source>
        <dbReference type="ARBA" id="ARBA00023242"/>
    </source>
</evidence>
<dbReference type="KEGG" id="clec:106669782"/>
<dbReference type="PROSITE" id="PS00028">
    <property type="entry name" value="ZINC_FINGER_C2H2_1"/>
    <property type="match status" value="2"/>
</dbReference>
<sequence>MCRDKAKRLREKAESDEVIGRPRGGGPFGVAALFTPGPRASKGGRPSWRGWFINARHRPAVTFLVETGTMAEGVSVVDPPLVNGNRPEDKSEISAPSPIDGFFMFKDKVCSQTGVNSGVTECNGRPMPQEDLESINSEEDNCRKKRCSDRYDSSESSDSGVAVHCGDCGSSNSDITEPCSPLSTTSLEEMPPTQTQPTWPWSDGDPPSKRPKQGKITEYFKSKTKKLFQGQKQAYGDKEMSLIESSVTEFLPASPSEGPDFLETPPSSREEDEDEPSPTSLETSSSSSSSDTSMKKEDDSSQTDTVSDLFHRSTDSKEKKEERTIRFPLKNGWRGHYVSDVICRWTDCDAKFNTTSALLEHLQITHVNSQTLGEYFVCQWIDCKVFERKSCSRTWLERHVLSHGGNKPYRCIVDGCGQRFSSQTLLQRHVNNHFTERDQKTESKKGCELTNKLIRRNGKKLRYRRQPFSARIYDYFDAGIMIGLQHNLIEMTEKRTQGQFDTCPGDSIILQSKVMGKRTDLNGEAQVLLRWFPNNILGDEWVSVERVEMTRTVQIPSLPVQSKDCLNSYLHNHQRLRPIRTGRKQTTANAT</sequence>
<dbReference type="PANTHER" id="PTHR46541:SF1">
    <property type="entry name" value="ZINC FINGER PROTEIN AEBP2"/>
    <property type="match status" value="1"/>
</dbReference>
<evidence type="ECO:0000256" key="12">
    <source>
        <dbReference type="PROSITE-ProRule" id="PRU00042"/>
    </source>
</evidence>
<comment type="similarity">
    <text evidence="11">Belongs to the AEBP2/jing C2H2-type zinc-finger family.</text>
</comment>
<dbReference type="Pfam" id="PF26014">
    <property type="entry name" value="SH3_AEBP2_C"/>
    <property type="match status" value="1"/>
</dbReference>
<proteinExistence type="inferred from homology"/>
<evidence type="ECO:0000256" key="7">
    <source>
        <dbReference type="ARBA" id="ARBA00022853"/>
    </source>
</evidence>
<evidence type="ECO:0000313" key="15">
    <source>
        <dbReference type="EnsemblMetazoa" id="XP_014254968.1"/>
    </source>
</evidence>
<name>A0A8I6S3A2_CIMLE</name>
<feature type="region of interest" description="Disordered" evidence="13">
    <location>
        <begin position="1"/>
        <end position="27"/>
    </location>
</feature>
<keyword evidence="5 12" id="KW-0863">Zinc-finger</keyword>
<feature type="compositionally biased region" description="Basic residues" evidence="13">
    <location>
        <begin position="1"/>
        <end position="10"/>
    </location>
</feature>
<comment type="subcellular location">
    <subcellularLocation>
        <location evidence="1">Nucleus</location>
    </subcellularLocation>
</comment>
<reference evidence="15" key="1">
    <citation type="submission" date="2022-01" db="UniProtKB">
        <authorList>
            <consortium name="EnsemblMetazoa"/>
        </authorList>
    </citation>
    <scope>IDENTIFICATION</scope>
</reference>
<keyword evidence="2" id="KW-0678">Repressor</keyword>
<dbReference type="GeneID" id="106669782"/>
<dbReference type="SMART" id="SM00355">
    <property type="entry name" value="ZnF_C2H2"/>
    <property type="match status" value="3"/>
</dbReference>
<dbReference type="GO" id="GO:0006325">
    <property type="term" value="P:chromatin organization"/>
    <property type="evidence" value="ECO:0007669"/>
    <property type="project" value="UniProtKB-KW"/>
</dbReference>
<dbReference type="CTD" id="35555"/>
<keyword evidence="7" id="KW-0156">Chromatin regulator</keyword>
<keyword evidence="4" id="KW-0677">Repeat</keyword>
<dbReference type="GO" id="GO:0008270">
    <property type="term" value="F:zinc ion binding"/>
    <property type="evidence" value="ECO:0007669"/>
    <property type="project" value="UniProtKB-KW"/>
</dbReference>
<feature type="domain" description="C2H2-type" evidence="14">
    <location>
        <begin position="341"/>
        <end position="371"/>
    </location>
</feature>
<feature type="compositionally biased region" description="Low complexity" evidence="13">
    <location>
        <begin position="191"/>
        <end position="201"/>
    </location>
</feature>
<dbReference type="PROSITE" id="PS50157">
    <property type="entry name" value="ZINC_FINGER_C2H2_2"/>
    <property type="match status" value="2"/>
</dbReference>
<keyword evidence="10" id="KW-0539">Nucleus</keyword>
<evidence type="ECO:0000259" key="14">
    <source>
        <dbReference type="PROSITE" id="PS50157"/>
    </source>
</evidence>
<dbReference type="InterPro" id="IPR052130">
    <property type="entry name" value="AEBP2/jing_C2H2-ZnF"/>
</dbReference>
<dbReference type="InterPro" id="IPR036236">
    <property type="entry name" value="Znf_C2H2_sf"/>
</dbReference>
<evidence type="ECO:0000256" key="4">
    <source>
        <dbReference type="ARBA" id="ARBA00022737"/>
    </source>
</evidence>
<dbReference type="Proteomes" id="UP000494040">
    <property type="component" value="Unassembled WGS sequence"/>
</dbReference>
<dbReference type="PANTHER" id="PTHR46541">
    <property type="entry name" value="ZINC FINGER PROTEIN AEBP2"/>
    <property type="match status" value="1"/>
</dbReference>
<dbReference type="EnsemblMetazoa" id="XM_014399482.2">
    <property type="protein sequence ID" value="XP_014254968.1"/>
    <property type="gene ID" value="LOC106669782"/>
</dbReference>
<dbReference type="GO" id="GO:0035098">
    <property type="term" value="C:ESC/E(Z) complex"/>
    <property type="evidence" value="ECO:0007669"/>
    <property type="project" value="TreeGrafter"/>
</dbReference>
<evidence type="ECO:0000256" key="11">
    <source>
        <dbReference type="ARBA" id="ARBA00037930"/>
    </source>
</evidence>
<keyword evidence="6" id="KW-0862">Zinc</keyword>
<feature type="compositionally biased region" description="Acidic residues" evidence="13">
    <location>
        <begin position="130"/>
        <end position="139"/>
    </location>
</feature>